<evidence type="ECO:0000313" key="2">
    <source>
        <dbReference type="Proteomes" id="UP000604046"/>
    </source>
</evidence>
<comment type="caution">
    <text evidence="1">The sequence shown here is derived from an EMBL/GenBank/DDBJ whole genome shotgun (WGS) entry which is preliminary data.</text>
</comment>
<reference evidence="1" key="1">
    <citation type="submission" date="2021-02" db="EMBL/GenBank/DDBJ databases">
        <authorList>
            <person name="Dougan E. K."/>
            <person name="Rhodes N."/>
            <person name="Thang M."/>
            <person name="Chan C."/>
        </authorList>
    </citation>
    <scope>NUCLEOTIDE SEQUENCE</scope>
</reference>
<dbReference type="EMBL" id="CAJNDS010002317">
    <property type="protein sequence ID" value="CAE7428456.1"/>
    <property type="molecule type" value="Genomic_DNA"/>
</dbReference>
<dbReference type="Proteomes" id="UP000604046">
    <property type="component" value="Unassembled WGS sequence"/>
</dbReference>
<organism evidence="1 2">
    <name type="scientific">Symbiodinium natans</name>
    <dbReference type="NCBI Taxonomy" id="878477"/>
    <lineage>
        <taxon>Eukaryota</taxon>
        <taxon>Sar</taxon>
        <taxon>Alveolata</taxon>
        <taxon>Dinophyceae</taxon>
        <taxon>Suessiales</taxon>
        <taxon>Symbiodiniaceae</taxon>
        <taxon>Symbiodinium</taxon>
    </lineage>
</organism>
<dbReference type="AlphaFoldDB" id="A0A812RAN3"/>
<accession>A0A812RAN3</accession>
<proteinExistence type="predicted"/>
<protein>
    <submittedName>
        <fullName evidence="1">Uncharacterized protein</fullName>
    </submittedName>
</protein>
<evidence type="ECO:0000313" key="1">
    <source>
        <dbReference type="EMBL" id="CAE7428456.1"/>
    </source>
</evidence>
<keyword evidence="2" id="KW-1185">Reference proteome</keyword>
<name>A0A812RAN3_9DINO</name>
<gene>
    <name evidence="1" type="ORF">SNAT2548_LOCUS23292</name>
</gene>
<sequence>MATACFDFGGGPLKVACLLDATACARVARCSRVARAVVEREWRYSDELLQSFDVQQLNGSLAQLALLCELVRIWNKHGPSLNQLPMKKTRSAADMYKLWPSRDWFSEGELPFKDWLDFESGDSSYNVWILDLPGALPLLGRLVSDLYLRANSRAVFQMRQQHTRHGCPDADTFVQELQATAQEHVPFMEWELQMRGCAELMRQINWDEGTAALICTGSGRGEFEDVLRRRPSLRHGYLLPRCPQPVYGLSLCKGQESVFMTWDRKELWIYGCYMD</sequence>